<dbReference type="InterPro" id="IPR034422">
    <property type="entry name" value="HydE/PylB-like"/>
</dbReference>
<dbReference type="Gene3D" id="3.20.20.70">
    <property type="entry name" value="Aldolase class I"/>
    <property type="match status" value="1"/>
</dbReference>
<dbReference type="InterPro" id="IPR013785">
    <property type="entry name" value="Aldolase_TIM"/>
</dbReference>
<reference evidence="1 2" key="1">
    <citation type="submission" date="2016-10" db="EMBL/GenBank/DDBJ databases">
        <authorList>
            <person name="de Groot N.N."/>
        </authorList>
    </citation>
    <scope>NUCLEOTIDE SEQUENCE [LARGE SCALE GENOMIC DNA]</scope>
    <source>
        <strain evidence="1 2">CGMCC 1.5070</strain>
    </source>
</reference>
<proteinExistence type="predicted"/>
<organism evidence="1 2">
    <name type="scientific">Hydrogenoanaerobacterium saccharovorans</name>
    <dbReference type="NCBI Taxonomy" id="474960"/>
    <lineage>
        <taxon>Bacteria</taxon>
        <taxon>Bacillati</taxon>
        <taxon>Bacillota</taxon>
        <taxon>Clostridia</taxon>
        <taxon>Eubacteriales</taxon>
        <taxon>Oscillospiraceae</taxon>
        <taxon>Hydrogenoanaerobacterium</taxon>
    </lineage>
</organism>
<dbReference type="PANTHER" id="PTHR43726">
    <property type="entry name" value="3-METHYLORNITHINE SYNTHASE"/>
    <property type="match status" value="1"/>
</dbReference>
<name>A0A1H8AT87_9FIRM</name>
<accession>A0A1H8AT87</accession>
<dbReference type="Proteomes" id="UP000199158">
    <property type="component" value="Unassembled WGS sequence"/>
</dbReference>
<dbReference type="EMBL" id="FOCG01000001">
    <property type="protein sequence ID" value="SEM73925.1"/>
    <property type="molecule type" value="Genomic_DNA"/>
</dbReference>
<dbReference type="SUPFAM" id="SSF102114">
    <property type="entry name" value="Radical SAM enzymes"/>
    <property type="match status" value="1"/>
</dbReference>
<evidence type="ECO:0000313" key="1">
    <source>
        <dbReference type="EMBL" id="SEM73925.1"/>
    </source>
</evidence>
<dbReference type="GO" id="GO:0016740">
    <property type="term" value="F:transferase activity"/>
    <property type="evidence" value="ECO:0007669"/>
    <property type="project" value="TreeGrafter"/>
</dbReference>
<keyword evidence="2" id="KW-1185">Reference proteome</keyword>
<dbReference type="OrthoDB" id="5405220at2"/>
<protein>
    <submittedName>
        <fullName evidence="1">Biotin synthase</fullName>
    </submittedName>
</protein>
<dbReference type="STRING" id="474960.SAMN05216180_1530"/>
<gene>
    <name evidence="1" type="ORF">SAMN05216180_1530</name>
</gene>
<dbReference type="InterPro" id="IPR058240">
    <property type="entry name" value="rSAM_sf"/>
</dbReference>
<dbReference type="AlphaFoldDB" id="A0A1H8AT87"/>
<evidence type="ECO:0000313" key="2">
    <source>
        <dbReference type="Proteomes" id="UP000199158"/>
    </source>
</evidence>
<dbReference type="PANTHER" id="PTHR43726:SF1">
    <property type="entry name" value="BIOTIN SYNTHASE"/>
    <property type="match status" value="1"/>
</dbReference>
<dbReference type="RefSeq" id="WP_092753237.1">
    <property type="nucleotide sequence ID" value="NZ_FOCG01000001.1"/>
</dbReference>
<dbReference type="CDD" id="cd01335">
    <property type="entry name" value="Radical_SAM"/>
    <property type="match status" value="1"/>
</dbReference>
<sequence>MIDRILQKATDGSPLSKDDAVALLNIKNTSADFYKLIAKSNELSRKAYHNKGYIFAQIGINADPCSGNCKFCSLAKDNFSVDGRYEKKRDDVIEQVKSINLNMLSALFLMTTADYDVEKFFKIGSEVKKLLPEPVTLVANIGDFDVSTAHKLKEAGFGAVYHIVRLREGFDTDIAKETRLKTLDAICTAGLDLYYCVEPIGEEHTYEEIAYEMIRARDYHVDVMAVMSRVGVAGTKYENVPEISELELTKIAAVARLVTNPKQSMNTHEPKKMSLLAGVNQLYAEIGVNPRDTSGNTEMNRGRSIEDIAKMLLDAEYTL</sequence>